<reference evidence="1 2" key="1">
    <citation type="submission" date="2022-05" db="EMBL/GenBank/DDBJ databases">
        <authorList>
            <consortium name="Genoscope - CEA"/>
            <person name="William W."/>
        </authorList>
    </citation>
    <scope>NUCLEOTIDE SEQUENCE [LARGE SCALE GENOMIC DNA]</scope>
</reference>
<evidence type="ECO:0000313" key="2">
    <source>
        <dbReference type="Proteomes" id="UP001159405"/>
    </source>
</evidence>
<evidence type="ECO:0008006" key="3">
    <source>
        <dbReference type="Google" id="ProtNLM"/>
    </source>
</evidence>
<dbReference type="EMBL" id="CALNXK010000105">
    <property type="protein sequence ID" value="CAH3156678.1"/>
    <property type="molecule type" value="Genomic_DNA"/>
</dbReference>
<dbReference type="Proteomes" id="UP001159405">
    <property type="component" value="Unassembled WGS sequence"/>
</dbReference>
<evidence type="ECO:0000313" key="1">
    <source>
        <dbReference type="EMBL" id="CAH3156678.1"/>
    </source>
</evidence>
<dbReference type="SUPFAM" id="SSF56672">
    <property type="entry name" value="DNA/RNA polymerases"/>
    <property type="match status" value="1"/>
</dbReference>
<keyword evidence="2" id="KW-1185">Reference proteome</keyword>
<name>A0ABN8Q4R9_9CNID</name>
<proteinExistence type="predicted"/>
<dbReference type="PANTHER" id="PTHR37984">
    <property type="entry name" value="PROTEIN CBG26694"/>
    <property type="match status" value="1"/>
</dbReference>
<dbReference type="InterPro" id="IPR043502">
    <property type="entry name" value="DNA/RNA_pol_sf"/>
</dbReference>
<sequence length="120" mass="13654">MNLVVVQHQDTSHSDSRSAPKCTISKGLTWEIVLSEDADVFRLLPWARCEAVKLHLEVDDEMSPVVMPPLLVPVAVKVELKEELNPLESLEEIRREYEPTEWVASMVATQKLNGKIRFCI</sequence>
<dbReference type="Gene3D" id="3.10.10.10">
    <property type="entry name" value="HIV Type 1 Reverse Transcriptase, subunit A, domain 1"/>
    <property type="match status" value="1"/>
</dbReference>
<accession>A0ABN8Q4R9</accession>
<feature type="non-terminal residue" evidence="1">
    <location>
        <position position="120"/>
    </location>
</feature>
<gene>
    <name evidence="1" type="ORF">PLOB_00001933</name>
</gene>
<comment type="caution">
    <text evidence="1">The sequence shown here is derived from an EMBL/GenBank/DDBJ whole genome shotgun (WGS) entry which is preliminary data.</text>
</comment>
<organism evidence="1 2">
    <name type="scientific">Porites lobata</name>
    <dbReference type="NCBI Taxonomy" id="104759"/>
    <lineage>
        <taxon>Eukaryota</taxon>
        <taxon>Metazoa</taxon>
        <taxon>Cnidaria</taxon>
        <taxon>Anthozoa</taxon>
        <taxon>Hexacorallia</taxon>
        <taxon>Scleractinia</taxon>
        <taxon>Fungiina</taxon>
        <taxon>Poritidae</taxon>
        <taxon>Porites</taxon>
    </lineage>
</organism>
<dbReference type="InterPro" id="IPR050951">
    <property type="entry name" value="Retrovirus_Pol_polyprotein"/>
</dbReference>
<protein>
    <recommendedName>
        <fullName evidence="3">Vitellogenin</fullName>
    </recommendedName>
</protein>
<dbReference type="PANTHER" id="PTHR37984:SF8">
    <property type="entry name" value="CCHC-TYPE DOMAIN-CONTAINING PROTEIN"/>
    <property type="match status" value="1"/>
</dbReference>